<evidence type="ECO:0000256" key="8">
    <source>
        <dbReference type="SAM" id="Phobius"/>
    </source>
</evidence>
<keyword evidence="3" id="KW-0997">Cell inner membrane</keyword>
<evidence type="ECO:0000256" key="3">
    <source>
        <dbReference type="ARBA" id="ARBA00022519"/>
    </source>
</evidence>
<evidence type="ECO:0000256" key="4">
    <source>
        <dbReference type="ARBA" id="ARBA00022679"/>
    </source>
</evidence>
<evidence type="ECO:0000256" key="7">
    <source>
        <dbReference type="ARBA" id="ARBA00023136"/>
    </source>
</evidence>
<dbReference type="Proteomes" id="UP000243232">
    <property type="component" value="Chromosome I"/>
</dbReference>
<feature type="transmembrane region" description="Helical" evidence="8">
    <location>
        <begin position="54"/>
        <end position="76"/>
    </location>
</feature>
<name>A0A1H2E2G4_9PSED</name>
<dbReference type="EMBL" id="LT629785">
    <property type="protein sequence ID" value="SDT89310.1"/>
    <property type="molecule type" value="Genomic_DNA"/>
</dbReference>
<feature type="domain" description="Phosphoethanolamine transferase N-terminal" evidence="10">
    <location>
        <begin position="64"/>
        <end position="213"/>
    </location>
</feature>
<keyword evidence="4 11" id="KW-0808">Transferase</keyword>
<dbReference type="PANTHER" id="PTHR30443">
    <property type="entry name" value="INNER MEMBRANE PROTEIN"/>
    <property type="match status" value="1"/>
</dbReference>
<evidence type="ECO:0000256" key="1">
    <source>
        <dbReference type="ARBA" id="ARBA00004429"/>
    </source>
</evidence>
<keyword evidence="6 8" id="KW-1133">Transmembrane helix</keyword>
<proteinExistence type="predicted"/>
<dbReference type="GO" id="GO:0016776">
    <property type="term" value="F:phosphotransferase activity, phosphate group as acceptor"/>
    <property type="evidence" value="ECO:0007669"/>
    <property type="project" value="TreeGrafter"/>
</dbReference>
<dbReference type="Pfam" id="PF00884">
    <property type="entry name" value="Sulfatase"/>
    <property type="match status" value="1"/>
</dbReference>
<feature type="transmembrane region" description="Helical" evidence="8">
    <location>
        <begin position="165"/>
        <end position="183"/>
    </location>
</feature>
<reference evidence="12" key="1">
    <citation type="submission" date="2016-10" db="EMBL/GenBank/DDBJ databases">
        <authorList>
            <person name="Varghese N."/>
            <person name="Submissions S."/>
        </authorList>
    </citation>
    <scope>NUCLEOTIDE SEQUENCE [LARGE SCALE GENOMIC DNA]</scope>
    <source>
        <strain evidence="12">DSM 17875</strain>
    </source>
</reference>
<keyword evidence="2" id="KW-1003">Cell membrane</keyword>
<evidence type="ECO:0000259" key="10">
    <source>
        <dbReference type="Pfam" id="PF08019"/>
    </source>
</evidence>
<dbReference type="InterPro" id="IPR000917">
    <property type="entry name" value="Sulfatase_N"/>
</dbReference>
<dbReference type="Gene3D" id="3.40.720.10">
    <property type="entry name" value="Alkaline Phosphatase, subunit A"/>
    <property type="match status" value="1"/>
</dbReference>
<evidence type="ECO:0000256" key="2">
    <source>
        <dbReference type="ARBA" id="ARBA00022475"/>
    </source>
</evidence>
<accession>A0A1H2E2G4</accession>
<evidence type="ECO:0000313" key="11">
    <source>
        <dbReference type="EMBL" id="SDT89310.1"/>
    </source>
</evidence>
<dbReference type="InterPro" id="IPR058130">
    <property type="entry name" value="PEA_transf_C"/>
</dbReference>
<feature type="transmembrane region" description="Helical" evidence="8">
    <location>
        <begin position="21"/>
        <end position="42"/>
    </location>
</feature>
<dbReference type="InterPro" id="IPR017850">
    <property type="entry name" value="Alkaline_phosphatase_core_sf"/>
</dbReference>
<dbReference type="PANTHER" id="PTHR30443:SF0">
    <property type="entry name" value="PHOSPHOETHANOLAMINE TRANSFERASE EPTA"/>
    <property type="match status" value="1"/>
</dbReference>
<dbReference type="NCBIfam" id="NF028537">
    <property type="entry name" value="P_eth_NH2_trans"/>
    <property type="match status" value="1"/>
</dbReference>
<dbReference type="Pfam" id="PF08019">
    <property type="entry name" value="EptA_B_N"/>
    <property type="match status" value="1"/>
</dbReference>
<organism evidence="11 12">
    <name type="scientific">Pseudomonas pohangensis</name>
    <dbReference type="NCBI Taxonomy" id="364197"/>
    <lineage>
        <taxon>Bacteria</taxon>
        <taxon>Pseudomonadati</taxon>
        <taxon>Pseudomonadota</taxon>
        <taxon>Gammaproteobacteria</taxon>
        <taxon>Pseudomonadales</taxon>
        <taxon>Pseudomonadaceae</taxon>
        <taxon>Pseudomonas</taxon>
    </lineage>
</organism>
<feature type="transmembrane region" description="Helical" evidence="8">
    <location>
        <begin position="83"/>
        <end position="105"/>
    </location>
</feature>
<dbReference type="GO" id="GO:0005886">
    <property type="term" value="C:plasma membrane"/>
    <property type="evidence" value="ECO:0007669"/>
    <property type="project" value="UniProtKB-SubCell"/>
</dbReference>
<dbReference type="SUPFAM" id="SSF53649">
    <property type="entry name" value="Alkaline phosphatase-like"/>
    <property type="match status" value="1"/>
</dbReference>
<dbReference type="AlphaFoldDB" id="A0A1H2E2G4"/>
<evidence type="ECO:0000256" key="6">
    <source>
        <dbReference type="ARBA" id="ARBA00022989"/>
    </source>
</evidence>
<dbReference type="STRING" id="364197.SAMN05216296_0321"/>
<feature type="transmembrane region" description="Helical" evidence="8">
    <location>
        <begin position="125"/>
        <end position="144"/>
    </location>
</feature>
<protein>
    <submittedName>
        <fullName evidence="11">Phosphatidylethanolamine:Kdo2-lipid A phosphoethanolamine transferase</fullName>
    </submittedName>
</protein>
<dbReference type="RefSeq" id="WP_172829108.1">
    <property type="nucleotide sequence ID" value="NZ_LT629785.1"/>
</dbReference>
<dbReference type="CDD" id="cd16017">
    <property type="entry name" value="LptA"/>
    <property type="match status" value="1"/>
</dbReference>
<sequence>MSQQSPATPARWRFTISRNSLTLAVALWMLLTMNGTFWRVVWDGVGGWSNDNKWFLASLPLFVLCWLFGLLSLLSWGRATKAILGLLLVVSAAASYFMYSYGIVIDSSMLENIAQTDPAEATELLSWRMAGWFLLFAGLPILLISRVRLLQRGWKRELRGKLGGIALALLCIGAIAATSYQSYSSLVRNHREIRLMLVPSNVVAAAHSYLKHQFAAPLKLEVVGADAYRLLPGGKPKVMVVVVGETARAANFSLNGYARETNPELAARGVINFEQASSCGTATAVSVPCMFQNVGRDGYKDSMANSREGLFDVLQRAGVGVLWRDNNSGCKGACVREPYEDVSHIEVDAMCDPGECHDEVLLNGLQAYLDSLNHDAVIVLHMKGSHGPAYYKRYPAAFEKFTPVCKSNQLDRCQQAEIVNAYDNTLLYTDHVLAKTIDLLQHNSQRLDTGMLYLSDHGESLGENGIYLHGLPYAMAPSEQTHIPMLMWMSSGLEKRQGIAASCLEAKGKQPVSQDNLFHSVLGLMDVHTEAYHADLDLFRSCRPPTDGKYAKHLLQQEQTKY</sequence>
<keyword evidence="5 8" id="KW-0812">Transmembrane</keyword>
<feature type="domain" description="Sulfatase N-terminal" evidence="9">
    <location>
        <begin position="239"/>
        <end position="527"/>
    </location>
</feature>
<evidence type="ECO:0000256" key="5">
    <source>
        <dbReference type="ARBA" id="ARBA00022692"/>
    </source>
</evidence>
<dbReference type="GO" id="GO:0009244">
    <property type="term" value="P:lipopolysaccharide core region biosynthetic process"/>
    <property type="evidence" value="ECO:0007669"/>
    <property type="project" value="TreeGrafter"/>
</dbReference>
<keyword evidence="7 8" id="KW-0472">Membrane</keyword>
<evidence type="ECO:0000259" key="9">
    <source>
        <dbReference type="Pfam" id="PF00884"/>
    </source>
</evidence>
<keyword evidence="12" id="KW-1185">Reference proteome</keyword>
<dbReference type="InterPro" id="IPR012549">
    <property type="entry name" value="EptA-like_N"/>
</dbReference>
<gene>
    <name evidence="11" type="ORF">SAMN05216296_0321</name>
</gene>
<evidence type="ECO:0000313" key="12">
    <source>
        <dbReference type="Proteomes" id="UP000243232"/>
    </source>
</evidence>
<comment type="subcellular location">
    <subcellularLocation>
        <location evidence="1">Cell inner membrane</location>
        <topology evidence="1">Multi-pass membrane protein</topology>
    </subcellularLocation>
</comment>
<dbReference type="InterPro" id="IPR040423">
    <property type="entry name" value="PEA_transferase"/>
</dbReference>